<dbReference type="Gene3D" id="1.10.490.10">
    <property type="entry name" value="Globins"/>
    <property type="match status" value="1"/>
</dbReference>
<dbReference type="WBParaSite" id="PSAMB.scaffold394size53456.g5684.t1">
    <property type="protein sequence ID" value="PSAMB.scaffold394size53456.g5684.t1"/>
    <property type="gene ID" value="PSAMB.scaffold394size53456.g5684"/>
</dbReference>
<dbReference type="GO" id="GO:0019825">
    <property type="term" value="F:oxygen binding"/>
    <property type="evidence" value="ECO:0007669"/>
    <property type="project" value="InterPro"/>
</dbReference>
<dbReference type="AlphaFoldDB" id="A0A914WHU7"/>
<feature type="compositionally biased region" description="Low complexity" evidence="1">
    <location>
        <begin position="82"/>
        <end position="92"/>
    </location>
</feature>
<dbReference type="CDD" id="cd01040">
    <property type="entry name" value="Mb-like"/>
    <property type="match status" value="1"/>
</dbReference>
<dbReference type="Proteomes" id="UP000887566">
    <property type="component" value="Unplaced"/>
</dbReference>
<dbReference type="InterPro" id="IPR009050">
    <property type="entry name" value="Globin-like_sf"/>
</dbReference>
<feature type="compositionally biased region" description="Basic and acidic residues" evidence="1">
    <location>
        <begin position="20"/>
        <end position="35"/>
    </location>
</feature>
<dbReference type="GO" id="GO:0020037">
    <property type="term" value="F:heme binding"/>
    <property type="evidence" value="ECO:0007669"/>
    <property type="project" value="InterPro"/>
</dbReference>
<keyword evidence="2" id="KW-1185">Reference proteome</keyword>
<evidence type="ECO:0000313" key="3">
    <source>
        <dbReference type="WBParaSite" id="PSAMB.scaffold394size53456.g5684.t1"/>
    </source>
</evidence>
<feature type="compositionally biased region" description="Polar residues" evidence="1">
    <location>
        <begin position="54"/>
        <end position="72"/>
    </location>
</feature>
<feature type="region of interest" description="Disordered" evidence="1">
    <location>
        <begin position="1"/>
        <end position="92"/>
    </location>
</feature>
<organism evidence="2 3">
    <name type="scientific">Plectus sambesii</name>
    <dbReference type="NCBI Taxonomy" id="2011161"/>
    <lineage>
        <taxon>Eukaryota</taxon>
        <taxon>Metazoa</taxon>
        <taxon>Ecdysozoa</taxon>
        <taxon>Nematoda</taxon>
        <taxon>Chromadorea</taxon>
        <taxon>Plectida</taxon>
        <taxon>Plectina</taxon>
        <taxon>Plectoidea</taxon>
        <taxon>Plectidae</taxon>
        <taxon>Plectus</taxon>
    </lineage>
</organism>
<protein>
    <submittedName>
        <fullName evidence="3">Globin family profile domain-containing protein</fullName>
    </submittedName>
</protein>
<evidence type="ECO:0000313" key="2">
    <source>
        <dbReference type="Proteomes" id="UP000887566"/>
    </source>
</evidence>
<proteinExistence type="predicted"/>
<accession>A0A914WHU7</accession>
<dbReference type="SUPFAM" id="SSF46458">
    <property type="entry name" value="Globin-like"/>
    <property type="match status" value="1"/>
</dbReference>
<dbReference type="InterPro" id="IPR012292">
    <property type="entry name" value="Globin/Proto"/>
</dbReference>
<reference evidence="3" key="1">
    <citation type="submission" date="2022-11" db="UniProtKB">
        <authorList>
            <consortium name="WormBaseParasite"/>
        </authorList>
    </citation>
    <scope>IDENTIFICATION</scope>
</reference>
<sequence length="321" mass="35815">MGNWTSRKKARSQSEPQPAEEAREQSSKKSLDQTDKSGSNLLYSKSLKRSSKSTPNISQSQKSSQNGSISRQKSLRARPERPSVSSSHPLSASAREIIQTCFENPHNDIGNRICMRMFEKRGDYQMFIYSLGKEKWPELTAALRDFMNAVVDNVYNVDEIVRLSKEYGESHVQFKANGFKPDFWVTMTDAMTTECIYLDGATHQPTDTIAAWSQLISLMFSAVRDGYYGLLRRHRRSSRRFSSHRLKNSLDVSTDGSTTSSSPADAGGDIGAPPDASFSEANSTEVLDRTMSTIEQEDDGVSQDMLGSTCYSGCYRSQSVL</sequence>
<feature type="compositionally biased region" description="Low complexity" evidence="1">
    <location>
        <begin position="249"/>
        <end position="267"/>
    </location>
</feature>
<name>A0A914WHU7_9BILA</name>
<evidence type="ECO:0000256" key="1">
    <source>
        <dbReference type="SAM" id="MobiDB-lite"/>
    </source>
</evidence>
<feature type="compositionally biased region" description="Basic residues" evidence="1">
    <location>
        <begin position="1"/>
        <end position="11"/>
    </location>
</feature>
<dbReference type="InterPro" id="IPR044399">
    <property type="entry name" value="Mb-like_M"/>
</dbReference>
<feature type="region of interest" description="Disordered" evidence="1">
    <location>
        <begin position="249"/>
        <end position="279"/>
    </location>
</feature>